<dbReference type="Proteomes" id="UP001218188">
    <property type="component" value="Unassembled WGS sequence"/>
</dbReference>
<reference evidence="1" key="1">
    <citation type="submission" date="2023-03" db="EMBL/GenBank/DDBJ databases">
        <title>Massive genome expansion in bonnet fungi (Mycena s.s.) driven by repeated elements and novel gene families across ecological guilds.</title>
        <authorList>
            <consortium name="Lawrence Berkeley National Laboratory"/>
            <person name="Harder C.B."/>
            <person name="Miyauchi S."/>
            <person name="Viragh M."/>
            <person name="Kuo A."/>
            <person name="Thoen E."/>
            <person name="Andreopoulos B."/>
            <person name="Lu D."/>
            <person name="Skrede I."/>
            <person name="Drula E."/>
            <person name="Henrissat B."/>
            <person name="Morin E."/>
            <person name="Kohler A."/>
            <person name="Barry K."/>
            <person name="LaButti K."/>
            <person name="Morin E."/>
            <person name="Salamov A."/>
            <person name="Lipzen A."/>
            <person name="Mereny Z."/>
            <person name="Hegedus B."/>
            <person name="Baldrian P."/>
            <person name="Stursova M."/>
            <person name="Weitz H."/>
            <person name="Taylor A."/>
            <person name="Grigoriev I.V."/>
            <person name="Nagy L.G."/>
            <person name="Martin F."/>
            <person name="Kauserud H."/>
        </authorList>
    </citation>
    <scope>NUCLEOTIDE SEQUENCE</scope>
    <source>
        <strain evidence="1">CBHHK200</strain>
    </source>
</reference>
<dbReference type="AlphaFoldDB" id="A0AAD6SN05"/>
<comment type="caution">
    <text evidence="1">The sequence shown here is derived from an EMBL/GenBank/DDBJ whole genome shotgun (WGS) entry which is preliminary data.</text>
</comment>
<name>A0AAD6SN05_9AGAR</name>
<dbReference type="EMBL" id="JARJCM010000089">
    <property type="protein sequence ID" value="KAJ7030569.1"/>
    <property type="molecule type" value="Genomic_DNA"/>
</dbReference>
<evidence type="ECO:0000313" key="1">
    <source>
        <dbReference type="EMBL" id="KAJ7030569.1"/>
    </source>
</evidence>
<evidence type="ECO:0000313" key="2">
    <source>
        <dbReference type="Proteomes" id="UP001218188"/>
    </source>
</evidence>
<keyword evidence="2" id="KW-1185">Reference proteome</keyword>
<protein>
    <submittedName>
        <fullName evidence="1">Uncharacterized protein</fullName>
    </submittedName>
</protein>
<sequence>MSHCTHSGRKFSLFEGFLPVDPANIDRSYFQIHQMDVSLEELFAAAEEAAELHAQAFKDAVMEPKTKAKKPAPKPWRLRTTNELVNEMGYKYLSWDGKKPLLILDHYGRIIVGFAGALEDPEWPSVVRKASEAMKEVWDEGFCCGTFGLADESHRRGNTFCYIHARITRMKVRVRPNNSVPRFTSEFSEYCGSQHIHALILRTCF</sequence>
<accession>A0AAD6SN05</accession>
<gene>
    <name evidence="1" type="ORF">C8F04DRAFT_1186612</name>
</gene>
<organism evidence="1 2">
    <name type="scientific">Mycena alexandri</name>
    <dbReference type="NCBI Taxonomy" id="1745969"/>
    <lineage>
        <taxon>Eukaryota</taxon>
        <taxon>Fungi</taxon>
        <taxon>Dikarya</taxon>
        <taxon>Basidiomycota</taxon>
        <taxon>Agaricomycotina</taxon>
        <taxon>Agaricomycetes</taxon>
        <taxon>Agaricomycetidae</taxon>
        <taxon>Agaricales</taxon>
        <taxon>Marasmiineae</taxon>
        <taxon>Mycenaceae</taxon>
        <taxon>Mycena</taxon>
    </lineage>
</organism>
<proteinExistence type="predicted"/>